<dbReference type="STRING" id="1890683.A0A427Y2X7"/>
<protein>
    <submittedName>
        <fullName evidence="2">Uncharacterized protein</fullName>
    </submittedName>
</protein>
<reference evidence="2 3" key="1">
    <citation type="submission" date="2018-11" db="EMBL/GenBank/DDBJ databases">
        <title>Genome sequence of Saitozyma podzolica DSM 27192.</title>
        <authorList>
            <person name="Aliyu H."/>
            <person name="Gorte O."/>
            <person name="Ochsenreither K."/>
        </authorList>
    </citation>
    <scope>NUCLEOTIDE SEQUENCE [LARGE SCALE GENOMIC DNA]</scope>
    <source>
        <strain evidence="2 3">DSM 27192</strain>
    </source>
</reference>
<proteinExistence type="predicted"/>
<comment type="caution">
    <text evidence="2">The sequence shown here is derived from an EMBL/GenBank/DDBJ whole genome shotgun (WGS) entry which is preliminary data.</text>
</comment>
<dbReference type="Proteomes" id="UP000279259">
    <property type="component" value="Unassembled WGS sequence"/>
</dbReference>
<organism evidence="2 3">
    <name type="scientific">Saitozyma podzolica</name>
    <dbReference type="NCBI Taxonomy" id="1890683"/>
    <lineage>
        <taxon>Eukaryota</taxon>
        <taxon>Fungi</taxon>
        <taxon>Dikarya</taxon>
        <taxon>Basidiomycota</taxon>
        <taxon>Agaricomycotina</taxon>
        <taxon>Tremellomycetes</taxon>
        <taxon>Tremellales</taxon>
        <taxon>Trimorphomycetaceae</taxon>
        <taxon>Saitozyma</taxon>
    </lineage>
</organism>
<feature type="region of interest" description="Disordered" evidence="1">
    <location>
        <begin position="1"/>
        <end position="55"/>
    </location>
</feature>
<evidence type="ECO:0000313" key="2">
    <source>
        <dbReference type="EMBL" id="RSH85429.1"/>
    </source>
</evidence>
<sequence length="228" mass="24129">MSSVSTPRPLPMHTAAMPRPEAPALGLGLDLNPNPDVDEDADGSSDPDKGNPSLARFPALHCSSSFLGFGMGSTITIPSTNATLNPFFPELNPEYDLYTALMEDKMMSSFSHQGVPGNSADVDGSYDYPFTPVTSTIPLPLPALGPQFSSEVNTAHDETAMATTTQPCGDLSFATASPPCSALNSADPMLSSQADHLVTIRDKVVRQHYPSGAGDWLAVQHHTLTPPF</sequence>
<evidence type="ECO:0000313" key="3">
    <source>
        <dbReference type="Proteomes" id="UP000279259"/>
    </source>
</evidence>
<name>A0A427Y2X7_9TREE</name>
<feature type="compositionally biased region" description="Acidic residues" evidence="1">
    <location>
        <begin position="36"/>
        <end position="45"/>
    </location>
</feature>
<dbReference type="EMBL" id="RSCD01000020">
    <property type="protein sequence ID" value="RSH85429.1"/>
    <property type="molecule type" value="Genomic_DNA"/>
</dbReference>
<evidence type="ECO:0000256" key="1">
    <source>
        <dbReference type="SAM" id="MobiDB-lite"/>
    </source>
</evidence>
<accession>A0A427Y2X7</accession>
<dbReference type="AlphaFoldDB" id="A0A427Y2X7"/>
<keyword evidence="3" id="KW-1185">Reference proteome</keyword>
<gene>
    <name evidence="2" type="ORF">EHS25_004825</name>
</gene>